<dbReference type="Pfam" id="PF14111">
    <property type="entry name" value="DUF4283"/>
    <property type="match status" value="1"/>
</dbReference>
<sequence>MLLGKMLTENKVAVTKAARAARYAWGSYGELNIQPTEPPNLFIFTFNNMETRDKVWMDRPWSLSNTLTTIEKYSGRGKPEDIPIVKVSMWVQIHGLHQNQRNVQNMEAIGSYYFLEFLDLDRAGLIMLVTRGF</sequence>
<organism evidence="2 3">
    <name type="scientific">Linum trigynum</name>
    <dbReference type="NCBI Taxonomy" id="586398"/>
    <lineage>
        <taxon>Eukaryota</taxon>
        <taxon>Viridiplantae</taxon>
        <taxon>Streptophyta</taxon>
        <taxon>Embryophyta</taxon>
        <taxon>Tracheophyta</taxon>
        <taxon>Spermatophyta</taxon>
        <taxon>Magnoliopsida</taxon>
        <taxon>eudicotyledons</taxon>
        <taxon>Gunneridae</taxon>
        <taxon>Pentapetalae</taxon>
        <taxon>rosids</taxon>
        <taxon>fabids</taxon>
        <taxon>Malpighiales</taxon>
        <taxon>Linaceae</taxon>
        <taxon>Linum</taxon>
    </lineage>
</organism>
<dbReference type="AlphaFoldDB" id="A0AAV2EA09"/>
<evidence type="ECO:0000313" key="2">
    <source>
        <dbReference type="EMBL" id="CAL1382340.1"/>
    </source>
</evidence>
<reference evidence="2 3" key="1">
    <citation type="submission" date="2024-04" db="EMBL/GenBank/DDBJ databases">
        <authorList>
            <person name="Fracassetti M."/>
        </authorList>
    </citation>
    <scope>NUCLEOTIDE SEQUENCE [LARGE SCALE GENOMIC DNA]</scope>
</reference>
<proteinExistence type="predicted"/>
<name>A0AAV2EA09_9ROSI</name>
<dbReference type="EMBL" id="OZ034817">
    <property type="protein sequence ID" value="CAL1382340.1"/>
    <property type="molecule type" value="Genomic_DNA"/>
</dbReference>
<protein>
    <recommendedName>
        <fullName evidence="1">DUF4283 domain-containing protein</fullName>
    </recommendedName>
</protein>
<dbReference type="InterPro" id="IPR025558">
    <property type="entry name" value="DUF4283"/>
</dbReference>
<dbReference type="Proteomes" id="UP001497516">
    <property type="component" value="Chromosome 4"/>
</dbReference>
<evidence type="ECO:0000313" key="3">
    <source>
        <dbReference type="Proteomes" id="UP001497516"/>
    </source>
</evidence>
<keyword evidence="3" id="KW-1185">Reference proteome</keyword>
<evidence type="ECO:0000259" key="1">
    <source>
        <dbReference type="Pfam" id="PF14111"/>
    </source>
</evidence>
<feature type="domain" description="DUF4283" evidence="1">
    <location>
        <begin position="2"/>
        <end position="76"/>
    </location>
</feature>
<gene>
    <name evidence="2" type="ORF">LTRI10_LOCUS23668</name>
</gene>
<accession>A0AAV2EA09</accession>